<evidence type="ECO:0000313" key="1">
    <source>
        <dbReference type="EMBL" id="KAK3909287.1"/>
    </source>
</evidence>
<dbReference type="EMBL" id="JAHWGI010000090">
    <property type="protein sequence ID" value="KAK3909287.1"/>
    <property type="molecule type" value="Genomic_DNA"/>
</dbReference>
<keyword evidence="2" id="KW-1185">Reference proteome</keyword>
<protein>
    <submittedName>
        <fullName evidence="1">Acetyl-coenzyme A carboxylase carboxyl transferase subunit beta 1</fullName>
    </submittedName>
</protein>
<reference evidence="1" key="2">
    <citation type="journal article" date="2023" name="BMC Genomics">
        <title>Pest status, molecular evolution, and epigenetic factors derived from the genome assembly of Frankliniella fusca, a thysanopteran phytovirus vector.</title>
        <authorList>
            <person name="Catto M.A."/>
            <person name="Labadie P.E."/>
            <person name="Jacobson A.L."/>
            <person name="Kennedy G.G."/>
            <person name="Srinivasan R."/>
            <person name="Hunt B.G."/>
        </authorList>
    </citation>
    <scope>NUCLEOTIDE SEQUENCE</scope>
    <source>
        <strain evidence="1">PL_HMW_Pooled</strain>
    </source>
</reference>
<keyword evidence="1" id="KW-0808">Transferase</keyword>
<dbReference type="AlphaFoldDB" id="A0AAE1GUN1"/>
<gene>
    <name evidence="1" type="ORF">KUF71_019342</name>
</gene>
<comment type="caution">
    <text evidence="1">The sequence shown here is derived from an EMBL/GenBank/DDBJ whole genome shotgun (WGS) entry which is preliminary data.</text>
</comment>
<reference evidence="1" key="1">
    <citation type="submission" date="2021-07" db="EMBL/GenBank/DDBJ databases">
        <authorList>
            <person name="Catto M.A."/>
            <person name="Jacobson A."/>
            <person name="Kennedy G."/>
            <person name="Labadie P."/>
            <person name="Hunt B.G."/>
            <person name="Srinivasan R."/>
        </authorList>
    </citation>
    <scope>NUCLEOTIDE SEQUENCE</scope>
    <source>
        <strain evidence="1">PL_HMW_Pooled</strain>
        <tissue evidence="1">Head</tissue>
    </source>
</reference>
<dbReference type="GO" id="GO:0016740">
    <property type="term" value="F:transferase activity"/>
    <property type="evidence" value="ECO:0007669"/>
    <property type="project" value="UniProtKB-KW"/>
</dbReference>
<organism evidence="1 2">
    <name type="scientific">Frankliniella fusca</name>
    <dbReference type="NCBI Taxonomy" id="407009"/>
    <lineage>
        <taxon>Eukaryota</taxon>
        <taxon>Metazoa</taxon>
        <taxon>Ecdysozoa</taxon>
        <taxon>Arthropoda</taxon>
        <taxon>Hexapoda</taxon>
        <taxon>Insecta</taxon>
        <taxon>Pterygota</taxon>
        <taxon>Neoptera</taxon>
        <taxon>Paraneoptera</taxon>
        <taxon>Thysanoptera</taxon>
        <taxon>Terebrantia</taxon>
        <taxon>Thripoidea</taxon>
        <taxon>Thripidae</taxon>
        <taxon>Frankliniella</taxon>
    </lineage>
</organism>
<dbReference type="Proteomes" id="UP001219518">
    <property type="component" value="Unassembled WGS sequence"/>
</dbReference>
<name>A0AAE1GUN1_9NEOP</name>
<evidence type="ECO:0000313" key="2">
    <source>
        <dbReference type="Proteomes" id="UP001219518"/>
    </source>
</evidence>
<sequence>MIPTDCVKVEAMPEPYFELDISVLSISVQSDNSGIIKLNSVKSATHVPSLALIYEGDTDMLLVLKQVKQQVEELYLADSGMKGEILNIPEALFEDHGSLYIELETSAEAENMFKFAAGRDFVYRGHKVEFNLVWDDLSVTEDKIKSTMILTDCVKVEAMPEPYFELNLVESATHVPPLALIYEGDTDMLLVLKQVEQEVKELSVPPSSRVLLTGLHPPFVQETLYAFIDQLETSAEAENIFKFAAGRDFVYRGQKATFNPVWDDLNVTENEIDPAMMQADCVRVEAIPEHSIEDAMREAAPNKFELSAEVLVTGDFTSHFSKVDLLNQLSAQLEGSGIVLNTILLNSSNLITTENSLILQVVPVAYFLMTAKSEESYMHVLQRLRELGLTVRMFTASRLQGARVGRKAAPRRHRGKQP</sequence>
<accession>A0AAE1GUN1</accession>
<proteinExistence type="predicted"/>